<keyword evidence="4" id="KW-1185">Reference proteome</keyword>
<sequence length="371" mass="39394">MSLTPAFTPPDPQDPEAFRLTGDWCGAPVQAIGETLIATVRPEPAARLDLNGVRRMDIAGALAILRALGAEPDLARVSGRDDHLRLLDMVARADASRPKRKTGPGPFRAFLERLGRGVASVAQETYGTLAFAGQLMVVTARTLMNPRRIRWAPCISMAERAGLDALPIITVTTFFIGAVVGLLGVNTLRQFGAEVFAVELIGIAVTREFGIVITAVLLAGRSASAFAAEIGSMKMTQEVDAMKVMGVDPFEALVFPRVAALLLTIPLLTFVATVAGLMGGAMVTWSMLGLGPSFFMTRLVESVGATHFWIALSKAPVMAIAIAGIGCRQGMLVEGDVLSLGQRVTAAVVQAIFAIILIDAIFAMIYMELDL</sequence>
<feature type="transmembrane region" description="Helical" evidence="2">
    <location>
        <begin position="308"/>
        <end position="327"/>
    </location>
</feature>
<keyword evidence="2" id="KW-0997">Cell inner membrane</keyword>
<dbReference type="RefSeq" id="WP_110449871.1">
    <property type="nucleotide sequence ID" value="NZ_CP029479.1"/>
</dbReference>
<keyword evidence="2" id="KW-1003">Cell membrane</keyword>
<dbReference type="Pfam" id="PF02405">
    <property type="entry name" value="MlaE"/>
    <property type="match status" value="1"/>
</dbReference>
<keyword evidence="2" id="KW-1133">Transmembrane helix</keyword>
<dbReference type="InterPro" id="IPR030802">
    <property type="entry name" value="Permease_MalE"/>
</dbReference>
<accession>A0A2Z3I1J6</accession>
<proteinExistence type="inferred from homology"/>
<dbReference type="Proteomes" id="UP000247763">
    <property type="component" value="Chromosome"/>
</dbReference>
<reference evidence="4" key="1">
    <citation type="submission" date="2018-05" db="EMBL/GenBank/DDBJ databases">
        <title>Genome sequencing of Phenylobacterium sp. HYN0004.</title>
        <authorList>
            <person name="Yi H."/>
            <person name="Baek C."/>
        </authorList>
    </citation>
    <scope>NUCLEOTIDE SEQUENCE [LARGE SCALE GENOMIC DNA]</scope>
    <source>
        <strain evidence="4">HYN0004</strain>
    </source>
</reference>
<dbReference type="PANTHER" id="PTHR30188">
    <property type="entry name" value="ABC TRANSPORTER PERMEASE PROTEIN-RELATED"/>
    <property type="match status" value="1"/>
</dbReference>
<evidence type="ECO:0000313" key="4">
    <source>
        <dbReference type="Proteomes" id="UP000247763"/>
    </source>
</evidence>
<evidence type="ECO:0000256" key="2">
    <source>
        <dbReference type="RuleBase" id="RU362044"/>
    </source>
</evidence>
<keyword evidence="2" id="KW-0812">Transmembrane</keyword>
<comment type="caution">
    <text evidence="2">Lacks conserved residue(s) required for the propagation of feature annotation.</text>
</comment>
<dbReference type="GO" id="GO:0043190">
    <property type="term" value="C:ATP-binding cassette (ABC) transporter complex"/>
    <property type="evidence" value="ECO:0007669"/>
    <property type="project" value="InterPro"/>
</dbReference>
<organism evidence="3 4">
    <name type="scientific">Phenylobacterium parvum</name>
    <dbReference type="NCBI Taxonomy" id="2201350"/>
    <lineage>
        <taxon>Bacteria</taxon>
        <taxon>Pseudomonadati</taxon>
        <taxon>Pseudomonadota</taxon>
        <taxon>Alphaproteobacteria</taxon>
        <taxon>Caulobacterales</taxon>
        <taxon>Caulobacteraceae</taxon>
        <taxon>Phenylobacterium</taxon>
    </lineage>
</organism>
<feature type="transmembrane region" description="Helical" evidence="2">
    <location>
        <begin position="165"/>
        <end position="184"/>
    </location>
</feature>
<comment type="function">
    <text evidence="1">Could be part of an ABC transporter complex.</text>
</comment>
<protein>
    <submittedName>
        <fullName evidence="3">ABC transporter permease</fullName>
    </submittedName>
</protein>
<dbReference type="NCBIfam" id="TIGR00056">
    <property type="entry name" value="MlaE family lipid ABC transporter permease subunit"/>
    <property type="match status" value="1"/>
</dbReference>
<dbReference type="KEGG" id="phb:HYN04_05720"/>
<gene>
    <name evidence="3" type="ORF">HYN04_05720</name>
</gene>
<feature type="transmembrane region" description="Helical" evidence="2">
    <location>
        <begin position="260"/>
        <end position="288"/>
    </location>
</feature>
<dbReference type="EMBL" id="CP029479">
    <property type="protein sequence ID" value="AWM77304.1"/>
    <property type="molecule type" value="Genomic_DNA"/>
</dbReference>
<dbReference type="AlphaFoldDB" id="A0A2Z3I1J6"/>
<dbReference type="PANTHER" id="PTHR30188:SF3">
    <property type="entry name" value="ABC TRANSPORTER PERMEASE"/>
    <property type="match status" value="1"/>
</dbReference>
<dbReference type="OrthoDB" id="9805022at2"/>
<comment type="subcellular location">
    <subcellularLocation>
        <location evidence="2">Cell inner membrane</location>
        <topology evidence="2">Multi-pass membrane protein</topology>
    </subcellularLocation>
</comment>
<dbReference type="GO" id="GO:0005548">
    <property type="term" value="F:phospholipid transporter activity"/>
    <property type="evidence" value="ECO:0007669"/>
    <property type="project" value="TreeGrafter"/>
</dbReference>
<evidence type="ECO:0000313" key="3">
    <source>
        <dbReference type="EMBL" id="AWM77304.1"/>
    </source>
</evidence>
<feature type="transmembrane region" description="Helical" evidence="2">
    <location>
        <begin position="347"/>
        <end position="367"/>
    </location>
</feature>
<evidence type="ECO:0000256" key="1">
    <source>
        <dbReference type="ARBA" id="ARBA00003787"/>
    </source>
</evidence>
<dbReference type="InterPro" id="IPR003453">
    <property type="entry name" value="ABC_MlaE_roteobac"/>
</dbReference>
<keyword evidence="2" id="KW-0472">Membrane</keyword>
<comment type="similarity">
    <text evidence="2">Belongs to the MlaE permease family.</text>
</comment>
<name>A0A2Z3I1J6_9CAUL</name>